<protein>
    <submittedName>
        <fullName evidence="2">Uncharacterized protein</fullName>
    </submittedName>
</protein>
<name>A0ABP8I6W4_9GAMM</name>
<dbReference type="RefSeq" id="WP_223579463.1">
    <property type="nucleotide sequence ID" value="NZ_BAABFU010000003.1"/>
</dbReference>
<dbReference type="Proteomes" id="UP001501294">
    <property type="component" value="Unassembled WGS sequence"/>
</dbReference>
<proteinExistence type="predicted"/>
<evidence type="ECO:0000313" key="3">
    <source>
        <dbReference type="Proteomes" id="UP001501294"/>
    </source>
</evidence>
<sequence length="200" mass="22079">MSKASFLATIIAISTFLLWPHVGQSAEEIKSQRIKSTNTVKAINPKVLKDVKKVGQVKMLSNTEYQKKLKAHNLRVKSTAKGVNVKAQANTRLKSQNTAFDELLWDCNDRDPAINPQEKEVCDGKDNDCNGDIDDGVLNTYYLDADSDLWGDPSKEYYACAKPPGYSDNVGDCNDKSPTIHPGATDIPNNNVDENCDGRD</sequence>
<dbReference type="Pfam" id="PF11617">
    <property type="entry name" value="Cu-binding_MopE"/>
    <property type="match status" value="2"/>
</dbReference>
<organism evidence="2 3">
    <name type="scientific">Kangiella taiwanensis</name>
    <dbReference type="NCBI Taxonomy" id="1079179"/>
    <lineage>
        <taxon>Bacteria</taxon>
        <taxon>Pseudomonadati</taxon>
        <taxon>Pseudomonadota</taxon>
        <taxon>Gammaproteobacteria</taxon>
        <taxon>Kangiellales</taxon>
        <taxon>Kangiellaceae</taxon>
        <taxon>Kangiella</taxon>
    </lineage>
</organism>
<feature type="region of interest" description="Disordered" evidence="1">
    <location>
        <begin position="171"/>
        <end position="200"/>
    </location>
</feature>
<comment type="caution">
    <text evidence="2">The sequence shown here is derived from an EMBL/GenBank/DDBJ whole genome shotgun (WGS) entry which is preliminary data.</text>
</comment>
<gene>
    <name evidence="2" type="ORF">GCM10023150_20410</name>
</gene>
<evidence type="ECO:0000256" key="1">
    <source>
        <dbReference type="SAM" id="MobiDB-lite"/>
    </source>
</evidence>
<dbReference type="InterPro" id="IPR021655">
    <property type="entry name" value="Put_metal-bd"/>
</dbReference>
<dbReference type="EMBL" id="BAABFU010000003">
    <property type="protein sequence ID" value="GAA4352613.1"/>
    <property type="molecule type" value="Genomic_DNA"/>
</dbReference>
<evidence type="ECO:0000313" key="2">
    <source>
        <dbReference type="EMBL" id="GAA4352613.1"/>
    </source>
</evidence>
<reference evidence="3" key="1">
    <citation type="journal article" date="2019" name="Int. J. Syst. Evol. Microbiol.">
        <title>The Global Catalogue of Microorganisms (GCM) 10K type strain sequencing project: providing services to taxonomists for standard genome sequencing and annotation.</title>
        <authorList>
            <consortium name="The Broad Institute Genomics Platform"/>
            <consortium name="The Broad Institute Genome Sequencing Center for Infectious Disease"/>
            <person name="Wu L."/>
            <person name="Ma J."/>
        </authorList>
    </citation>
    <scope>NUCLEOTIDE SEQUENCE [LARGE SCALE GENOMIC DNA]</scope>
    <source>
        <strain evidence="3">JCM 17727</strain>
    </source>
</reference>
<accession>A0ABP8I6W4</accession>
<keyword evidence="3" id="KW-1185">Reference proteome</keyword>